<name>A0A6A6U0E0_9PEZI</name>
<proteinExistence type="predicted"/>
<evidence type="ECO:0000313" key="1">
    <source>
        <dbReference type="EMBL" id="KAF2665765.1"/>
    </source>
</evidence>
<organism evidence="1 2">
    <name type="scientific">Microthyrium microscopicum</name>
    <dbReference type="NCBI Taxonomy" id="703497"/>
    <lineage>
        <taxon>Eukaryota</taxon>
        <taxon>Fungi</taxon>
        <taxon>Dikarya</taxon>
        <taxon>Ascomycota</taxon>
        <taxon>Pezizomycotina</taxon>
        <taxon>Dothideomycetes</taxon>
        <taxon>Dothideomycetes incertae sedis</taxon>
        <taxon>Microthyriales</taxon>
        <taxon>Microthyriaceae</taxon>
        <taxon>Microthyrium</taxon>
    </lineage>
</organism>
<sequence>MVVHALPPRSSYFGRTFLLVTGGHIFASQSLSGQISSVNADPDGRLGSVSSNLVQVDTVDKQSWTRGSLRWSPT</sequence>
<reference evidence="1" key="1">
    <citation type="journal article" date="2020" name="Stud. Mycol.">
        <title>101 Dothideomycetes genomes: a test case for predicting lifestyles and emergence of pathogens.</title>
        <authorList>
            <person name="Haridas S."/>
            <person name="Albert R."/>
            <person name="Binder M."/>
            <person name="Bloem J."/>
            <person name="Labutti K."/>
            <person name="Salamov A."/>
            <person name="Andreopoulos B."/>
            <person name="Baker S."/>
            <person name="Barry K."/>
            <person name="Bills G."/>
            <person name="Bluhm B."/>
            <person name="Cannon C."/>
            <person name="Castanera R."/>
            <person name="Culley D."/>
            <person name="Daum C."/>
            <person name="Ezra D."/>
            <person name="Gonzalez J."/>
            <person name="Henrissat B."/>
            <person name="Kuo A."/>
            <person name="Liang C."/>
            <person name="Lipzen A."/>
            <person name="Lutzoni F."/>
            <person name="Magnuson J."/>
            <person name="Mondo S."/>
            <person name="Nolan M."/>
            <person name="Ohm R."/>
            <person name="Pangilinan J."/>
            <person name="Park H.-J."/>
            <person name="Ramirez L."/>
            <person name="Alfaro M."/>
            <person name="Sun H."/>
            <person name="Tritt A."/>
            <person name="Yoshinaga Y."/>
            <person name="Zwiers L.-H."/>
            <person name="Turgeon B."/>
            <person name="Goodwin S."/>
            <person name="Spatafora J."/>
            <person name="Crous P."/>
            <person name="Grigoriev I."/>
        </authorList>
    </citation>
    <scope>NUCLEOTIDE SEQUENCE</scope>
    <source>
        <strain evidence="1">CBS 115976</strain>
    </source>
</reference>
<protein>
    <submittedName>
        <fullName evidence="1">Uncharacterized protein</fullName>
    </submittedName>
</protein>
<dbReference type="EMBL" id="MU004240">
    <property type="protein sequence ID" value="KAF2665765.1"/>
    <property type="molecule type" value="Genomic_DNA"/>
</dbReference>
<accession>A0A6A6U0E0</accession>
<gene>
    <name evidence="1" type="ORF">BT63DRAFT_75167</name>
</gene>
<dbReference type="AlphaFoldDB" id="A0A6A6U0E0"/>
<evidence type="ECO:0000313" key="2">
    <source>
        <dbReference type="Proteomes" id="UP000799302"/>
    </source>
</evidence>
<dbReference type="Proteomes" id="UP000799302">
    <property type="component" value="Unassembled WGS sequence"/>
</dbReference>
<keyword evidence="2" id="KW-1185">Reference proteome</keyword>